<dbReference type="InterPro" id="IPR011990">
    <property type="entry name" value="TPR-like_helical_dom_sf"/>
</dbReference>
<protein>
    <submittedName>
        <fullName evidence="1">Tetratricopeptide repeat protein</fullName>
    </submittedName>
</protein>
<name>A0ABT3PTW2_9BACT</name>
<sequence>MLLLIQSQEVNAQQHKYGEVNFNVDCNEAIQADFNRALAMLHNMMYVSARKDFEAIAEADPSCAMAHWGIGTTLFQPLWGTRPSREDLKQGWQFTNKAQELVDSDREEYLIKSTAEFFREPESAEFWTRIQRWADAMETAYDAYPDDPDIAALYGLSRLAIAQTAEDRDPLHDEAEEVLRAIYEQIPSHPGAIHYSIHATDVDGRAENALDMVEAYGKIAPMVPHALHMPTHIYVRLGDWDEVINWNQKSAEAALNHPVNGAVSHHYVHAIDYLAYAYLQRGEDHKIDPLIENVQDKGQYQASTVSAFHFAALPARIAVERRDWKKAAELQPRTPEYLPWDAFSWAEGLTWFARGLGDVHTDDMEGAREAEEKLADLREQAKAAGAKDMAIYIEIDRRILAGQIAHVGDNDDKAVELIKSAAGLESGIEKHPVSPGALLPPNEALGDLLMELNRPDEALKAYQASDAVWPERYNTLLGAARAAQKAGKNEEAQKYYERLLANTGESNRSSIAEAKEFIAKNKINHK</sequence>
<dbReference type="Proteomes" id="UP001207337">
    <property type="component" value="Unassembled WGS sequence"/>
</dbReference>
<dbReference type="EMBL" id="JAJNDC010000001">
    <property type="protein sequence ID" value="MCW9711297.1"/>
    <property type="molecule type" value="Genomic_DNA"/>
</dbReference>
<dbReference type="SUPFAM" id="SSF48452">
    <property type="entry name" value="TPR-like"/>
    <property type="match status" value="2"/>
</dbReference>
<reference evidence="1 2" key="1">
    <citation type="submission" date="2021-11" db="EMBL/GenBank/DDBJ databases">
        <title>Aliifidinibius sp. nov., a new bacterium isolated from saline soil.</title>
        <authorList>
            <person name="Galisteo C."/>
            <person name="De La Haba R."/>
            <person name="Sanchez-Porro C."/>
            <person name="Ventosa A."/>
        </authorList>
    </citation>
    <scope>NUCLEOTIDE SEQUENCE [LARGE SCALE GENOMIC DNA]</scope>
    <source>
        <strain evidence="1 2">KACC 190600</strain>
    </source>
</reference>
<dbReference type="PANTHER" id="PTHR45588:SF1">
    <property type="entry name" value="WW DOMAIN-CONTAINING PROTEIN"/>
    <property type="match status" value="1"/>
</dbReference>
<gene>
    <name evidence="1" type="ORF">LQ318_00135</name>
</gene>
<evidence type="ECO:0000313" key="1">
    <source>
        <dbReference type="EMBL" id="MCW9711297.1"/>
    </source>
</evidence>
<keyword evidence="2" id="KW-1185">Reference proteome</keyword>
<dbReference type="Gene3D" id="1.25.40.10">
    <property type="entry name" value="Tetratricopeptide repeat domain"/>
    <property type="match status" value="2"/>
</dbReference>
<organism evidence="1 2">
    <name type="scientific">Fodinibius salicampi</name>
    <dbReference type="NCBI Taxonomy" id="1920655"/>
    <lineage>
        <taxon>Bacteria</taxon>
        <taxon>Pseudomonadati</taxon>
        <taxon>Balneolota</taxon>
        <taxon>Balneolia</taxon>
        <taxon>Balneolales</taxon>
        <taxon>Balneolaceae</taxon>
        <taxon>Fodinibius</taxon>
    </lineage>
</organism>
<dbReference type="PANTHER" id="PTHR45588">
    <property type="entry name" value="TPR DOMAIN-CONTAINING PROTEIN"/>
    <property type="match status" value="1"/>
</dbReference>
<accession>A0ABT3PTW2</accession>
<evidence type="ECO:0000313" key="2">
    <source>
        <dbReference type="Proteomes" id="UP001207337"/>
    </source>
</evidence>
<comment type="caution">
    <text evidence="1">The sequence shown here is derived from an EMBL/GenBank/DDBJ whole genome shotgun (WGS) entry which is preliminary data.</text>
</comment>
<proteinExistence type="predicted"/>